<dbReference type="SUPFAM" id="SSF55785">
    <property type="entry name" value="PYP-like sensor domain (PAS domain)"/>
    <property type="match status" value="1"/>
</dbReference>
<dbReference type="Gene3D" id="3.60.40.10">
    <property type="entry name" value="PPM-type phosphatase domain"/>
    <property type="match status" value="1"/>
</dbReference>
<sequence>MTDHGGLLGTGSASWGQPAELVLDAAGAVMTCTRPVPELLGGSAGELRGRELKSFLEDPSAWAELTEGTEHGRRSSGRAVLRRAGGGRVDVDVSVFALTGGGEAHFLVWLVPAVGAELEDELGMRVALAGGGVLASSPRAQQRLDLLHAAAVRVGGSLDVARNAEELVDLLVPVFADLGAVDLTEEVLAGEEPGELTADTSLRRVAVAAGEGLWPGEVYALGERFSIGNVEREHLCRGSVGIMPDLSGLRRAAARDPQRSRLTLPEAATSFLALPLRARGTVLGAVPLWRTGDRVPFDRGDAALAEEIGSRLALGLDNARRYTRERRTAEALQRSLLPPPVVRLTAAETAGTYAPAGTAAGTGGSWYDVIRLSGVRVAFVVGKVAGRGVNAAGAMGRLRSAVQTLADLDPPPDELLSHLDDLVTRIGEDEGHRAASTVGSLHGATCLYATYDPVTGQCLIASAGHSGPIVVRGHDRVADDVELHPGPPLGGGTEPFEPVELLLRPGDVLAFHSGPLTAMTRSTERDLERTREGARTAAGTDRPLGDVGHRLLARLREHDREEDLALLMARVDRVPADHTAFWQLPADPSLVAHARSLVSAQLADWGLDELGFATELIISELVTNAVRHAGGPVGLRLIKDHRLVCEVSDPSQSQPYMRRARLSDEGGRGLFLVAQLAHRWGSRYTPGGKTIWTEQPVGSS</sequence>
<dbReference type="InterPro" id="IPR036457">
    <property type="entry name" value="PPM-type-like_dom_sf"/>
</dbReference>
<protein>
    <submittedName>
        <fullName evidence="4">SpoIIE family protein phosphatase</fullName>
    </submittedName>
</protein>
<evidence type="ECO:0000259" key="3">
    <source>
        <dbReference type="SMART" id="SM00331"/>
    </source>
</evidence>
<accession>A0A6G2B5Z1</accession>
<dbReference type="CDD" id="cd00130">
    <property type="entry name" value="PAS"/>
    <property type="match status" value="1"/>
</dbReference>
<evidence type="ECO:0000256" key="2">
    <source>
        <dbReference type="SAM" id="MobiDB-lite"/>
    </source>
</evidence>
<keyword evidence="5" id="KW-1185">Reference proteome</keyword>
<dbReference type="SUPFAM" id="SSF55874">
    <property type="entry name" value="ATPase domain of HSP90 chaperone/DNA topoisomerase II/histidine kinase"/>
    <property type="match status" value="1"/>
</dbReference>
<feature type="compositionally biased region" description="Basic and acidic residues" evidence="2">
    <location>
        <begin position="522"/>
        <end position="534"/>
    </location>
</feature>
<dbReference type="OrthoDB" id="118142at2"/>
<proteinExistence type="predicted"/>
<dbReference type="EMBL" id="WIXO01000001">
    <property type="protein sequence ID" value="MTE17677.1"/>
    <property type="molecule type" value="Genomic_DNA"/>
</dbReference>
<dbReference type="InterPro" id="IPR036890">
    <property type="entry name" value="HATPase_C_sf"/>
</dbReference>
<comment type="caution">
    <text evidence="4">The sequence shown here is derived from an EMBL/GenBank/DDBJ whole genome shotgun (WGS) entry which is preliminary data.</text>
</comment>
<feature type="region of interest" description="Disordered" evidence="2">
    <location>
        <begin position="521"/>
        <end position="542"/>
    </location>
</feature>
<dbReference type="Pfam" id="PF13581">
    <property type="entry name" value="HATPase_c_2"/>
    <property type="match status" value="1"/>
</dbReference>
<dbReference type="SMART" id="SM00331">
    <property type="entry name" value="PP2C_SIG"/>
    <property type="match status" value="1"/>
</dbReference>
<dbReference type="Gene3D" id="3.30.450.20">
    <property type="entry name" value="PAS domain"/>
    <property type="match status" value="1"/>
</dbReference>
<dbReference type="PANTHER" id="PTHR43156">
    <property type="entry name" value="STAGE II SPORULATION PROTEIN E-RELATED"/>
    <property type="match status" value="1"/>
</dbReference>
<reference evidence="4 5" key="1">
    <citation type="submission" date="2019-11" db="EMBL/GenBank/DDBJ databases">
        <authorList>
            <person name="Yuan L."/>
        </authorList>
    </citation>
    <scope>NUCLEOTIDE SEQUENCE [LARGE SCALE GENOMIC DNA]</scope>
    <source>
        <strain evidence="4 5">TRM43335</strain>
    </source>
</reference>
<dbReference type="AlphaFoldDB" id="A0A6G2B5Z1"/>
<evidence type="ECO:0000256" key="1">
    <source>
        <dbReference type="ARBA" id="ARBA00022801"/>
    </source>
</evidence>
<dbReference type="InterPro" id="IPR001932">
    <property type="entry name" value="PPM-type_phosphatase-like_dom"/>
</dbReference>
<dbReference type="Gene3D" id="3.30.565.10">
    <property type="entry name" value="Histidine kinase-like ATPase, C-terminal domain"/>
    <property type="match status" value="1"/>
</dbReference>
<dbReference type="InterPro" id="IPR052016">
    <property type="entry name" value="Bact_Sigma-Reg"/>
</dbReference>
<dbReference type="InterPro" id="IPR000014">
    <property type="entry name" value="PAS"/>
</dbReference>
<dbReference type="Proteomes" id="UP000473014">
    <property type="component" value="Unassembled WGS sequence"/>
</dbReference>
<evidence type="ECO:0000313" key="4">
    <source>
        <dbReference type="EMBL" id="MTE17677.1"/>
    </source>
</evidence>
<feature type="domain" description="PPM-type phosphatase" evidence="3">
    <location>
        <begin position="344"/>
        <end position="571"/>
    </location>
</feature>
<dbReference type="GO" id="GO:0016791">
    <property type="term" value="F:phosphatase activity"/>
    <property type="evidence" value="ECO:0007669"/>
    <property type="project" value="TreeGrafter"/>
</dbReference>
<evidence type="ECO:0000313" key="5">
    <source>
        <dbReference type="Proteomes" id="UP000473014"/>
    </source>
</evidence>
<dbReference type="SUPFAM" id="SSF55781">
    <property type="entry name" value="GAF domain-like"/>
    <property type="match status" value="1"/>
</dbReference>
<dbReference type="CDD" id="cd16936">
    <property type="entry name" value="HATPase_RsbW-like"/>
    <property type="match status" value="1"/>
</dbReference>
<dbReference type="InterPro" id="IPR003594">
    <property type="entry name" value="HATPase_dom"/>
</dbReference>
<dbReference type="FunFam" id="3.30.565.10:FF:000028">
    <property type="entry name" value="PAS sensor protein"/>
    <property type="match status" value="1"/>
</dbReference>
<name>A0A6G2B5Z1_9ACTN</name>
<dbReference type="Pfam" id="PF07228">
    <property type="entry name" value="SpoIIE"/>
    <property type="match status" value="1"/>
</dbReference>
<dbReference type="InterPro" id="IPR029016">
    <property type="entry name" value="GAF-like_dom_sf"/>
</dbReference>
<keyword evidence="1" id="KW-0378">Hydrolase</keyword>
<dbReference type="InterPro" id="IPR035965">
    <property type="entry name" value="PAS-like_dom_sf"/>
</dbReference>
<gene>
    <name evidence="4" type="ORF">F0L17_00725</name>
</gene>
<organism evidence="4 5">
    <name type="scientific">Streptomyces taklimakanensis</name>
    <dbReference type="NCBI Taxonomy" id="2569853"/>
    <lineage>
        <taxon>Bacteria</taxon>
        <taxon>Bacillati</taxon>
        <taxon>Actinomycetota</taxon>
        <taxon>Actinomycetes</taxon>
        <taxon>Kitasatosporales</taxon>
        <taxon>Streptomycetaceae</taxon>
        <taxon>Streptomyces</taxon>
    </lineage>
</organism>
<dbReference type="RefSeq" id="WP_155069279.1">
    <property type="nucleotide sequence ID" value="NZ_WIXO01000001.1"/>
</dbReference>
<dbReference type="Gene3D" id="3.30.450.40">
    <property type="match status" value="1"/>
</dbReference>
<dbReference type="PANTHER" id="PTHR43156:SF2">
    <property type="entry name" value="STAGE II SPORULATION PROTEIN E"/>
    <property type="match status" value="1"/>
</dbReference>